<dbReference type="AlphaFoldDB" id="A0A0T7P769"/>
<proteinExistence type="predicted"/>
<dbReference type="EMBL" id="CGBR01000023">
    <property type="protein sequence ID" value="CFQ68284.1"/>
    <property type="molecule type" value="Genomic_DNA"/>
</dbReference>
<dbReference type="RefSeq" id="WP_057636575.1">
    <property type="nucleotide sequence ID" value="NZ_CGBR01000023.1"/>
</dbReference>
<gene>
    <name evidence="1" type="ORF">ERS137941_02982</name>
</gene>
<sequence>MPMSFPNLESLKRRAKVRNFRQPLENETEEVYRENFADFMVNIDRVESGEIRSKLGWDILQLDPATALKMMGIDIS</sequence>
<dbReference type="Proteomes" id="UP000048841">
    <property type="component" value="Unassembled WGS sequence"/>
</dbReference>
<name>A0A0T7P769_YEREN</name>
<reference evidence="1 2" key="1">
    <citation type="submission" date="2015-03" db="EMBL/GenBank/DDBJ databases">
        <authorList>
            <person name="Murphy D."/>
        </authorList>
    </citation>
    <scope>NUCLEOTIDE SEQUENCE [LARGE SCALE GENOMIC DNA]</scope>
    <source>
        <strain evidence="1 2">IP26249</strain>
    </source>
</reference>
<evidence type="ECO:0000313" key="1">
    <source>
        <dbReference type="EMBL" id="CFQ68284.1"/>
    </source>
</evidence>
<protein>
    <submittedName>
        <fullName evidence="1">Uncharacterized protein</fullName>
    </submittedName>
</protein>
<accession>A0A0T7P769</accession>
<evidence type="ECO:0000313" key="2">
    <source>
        <dbReference type="Proteomes" id="UP000048841"/>
    </source>
</evidence>
<organism evidence="1 2">
    <name type="scientific">Yersinia enterocolitica</name>
    <dbReference type="NCBI Taxonomy" id="630"/>
    <lineage>
        <taxon>Bacteria</taxon>
        <taxon>Pseudomonadati</taxon>
        <taxon>Pseudomonadota</taxon>
        <taxon>Gammaproteobacteria</taxon>
        <taxon>Enterobacterales</taxon>
        <taxon>Yersiniaceae</taxon>
        <taxon>Yersinia</taxon>
    </lineage>
</organism>